<proteinExistence type="predicted"/>
<evidence type="ECO:0000256" key="2">
    <source>
        <dbReference type="SAM" id="SignalP"/>
    </source>
</evidence>
<comment type="caution">
    <text evidence="3">The sequence shown here is derived from an EMBL/GenBank/DDBJ whole genome shotgun (WGS) entry which is preliminary data.</text>
</comment>
<evidence type="ECO:0000313" key="3">
    <source>
        <dbReference type="EMBL" id="EOA53868.1"/>
    </source>
</evidence>
<organism evidence="3 4">
    <name type="scientific">Phocaeicola massiliensis B84634 = Timone 84634 = DSM 17679 = JCM 13223</name>
    <dbReference type="NCBI Taxonomy" id="1121098"/>
    <lineage>
        <taxon>Bacteria</taxon>
        <taxon>Pseudomonadati</taxon>
        <taxon>Bacteroidota</taxon>
        <taxon>Bacteroidia</taxon>
        <taxon>Bacteroidales</taxon>
        <taxon>Bacteroidaceae</taxon>
        <taxon>Phocaeicola</taxon>
    </lineage>
</organism>
<dbReference type="STRING" id="1121098.HMPREF1534_02746"/>
<name>U6RFA2_9BACT</name>
<accession>U6RFA2</accession>
<gene>
    <name evidence="3" type="ORF">HMPREF1534_02746</name>
</gene>
<dbReference type="PATRIC" id="fig|1121098.3.peg.2778"/>
<sequence length="837" mass="88285">MNKKFLSAILFGALMVTSTGTFVSCKDYDDDIDEINGKIDKIETTLSELESKIGDKGVSSVTFDEKTGVLTVVDGTGSHTYTIKTTAPSVEKTVVTVDGKDLKVDGKVIGQLGDTVEVKDNELYVNGKATGIKVGKYAILENDADGMYTITLPDANGEMKTIKLPKATSGMMNVTANVAKFTAKNTVTPSTAPDGIAWGKADKAITWKGAKGNIAKGQLLLGRYTEGEVTVVPSSYNLGAQTLKLVASDGSVAPVTVTATANNDLIYDKGDRAASANGNWTVAITMDETVTADNIATAFATEVESQAKNVKYALSVNGDLVTGYEFIIDTDEDPEATALAATKIKVGGVEGTDAAKTAGGTALTISDFKLGTNEIIIEDKDASNADAHKVYDAYLEIGDIDKAGRYGVTVNGMKITAADKAAKQEIPFIVHILDVKGTETKQYIKVTFVAATVEDEPIADQTYKLMPEKNFVIDLGNTFTGLTDEQADKVQGNITWATDGNFFKKDITESNVTYYTDAACKKQVTDLSSAATIKTIKYAKIAEDEIATAPKAGATKLTITLSDAAAAGNEIKKVSANYTITLPSFDELAVVNTNALWNEAGTTLTARMGWSTNATLSLAKAYTVKDGVKGLAIDNIEYVATYTTDAGKVTELTVNNGEIENAGGLIVEKKVKYNTLAATASIELATDLTVSKDFTVTVKSIFEDAKIVYYKAGAAQSIATVGADNYIAPLTGAADKRTGLALVFNGKEIAVAGTDMAIDGIKLTTSDPSDATEVKVEYKNTDASKGTVVDPTGTVAGKDAKGVSITDMRSGEKGTLVVTFTDKNGVVTTSTIDYQYN</sequence>
<dbReference type="EMBL" id="AQHY01000029">
    <property type="protein sequence ID" value="EOA53868.1"/>
    <property type="molecule type" value="Genomic_DNA"/>
</dbReference>
<dbReference type="RefSeq" id="WP_005942345.1">
    <property type="nucleotide sequence ID" value="NZ_KB890341.1"/>
</dbReference>
<evidence type="ECO:0000313" key="4">
    <source>
        <dbReference type="Proteomes" id="UP000017831"/>
    </source>
</evidence>
<dbReference type="OrthoDB" id="1099207at2"/>
<dbReference type="eggNOG" id="COG1196">
    <property type="taxonomic scope" value="Bacteria"/>
</dbReference>
<keyword evidence="4" id="KW-1185">Reference proteome</keyword>
<reference evidence="3 4" key="1">
    <citation type="submission" date="2013-04" db="EMBL/GenBank/DDBJ databases">
        <title>The Genome Sequence of Bacteroides massiliensis DSM 17679.</title>
        <authorList>
            <consortium name="The Broad Institute Genomics Platform"/>
            <person name="Earl A."/>
            <person name="Ward D."/>
            <person name="Feldgarden M."/>
            <person name="Gevers D."/>
            <person name="Martens E."/>
            <person name="Fenner L."/>
            <person name="Roux V."/>
            <person name="Mallet M.N."/>
            <person name="Raoult D."/>
            <person name="Walker B."/>
            <person name="Young S."/>
            <person name="Zeng Q."/>
            <person name="Gargeya S."/>
            <person name="Fitzgerald M."/>
            <person name="Haas B."/>
            <person name="Abouelleil A."/>
            <person name="Allen A.W."/>
            <person name="Alvarado L."/>
            <person name="Arachchi H.M."/>
            <person name="Berlin A.M."/>
            <person name="Chapman S.B."/>
            <person name="Gainer-Dewar J."/>
            <person name="Goldberg J."/>
            <person name="Griggs A."/>
            <person name="Gujja S."/>
            <person name="Hansen M."/>
            <person name="Howarth C."/>
            <person name="Imamovic A."/>
            <person name="Ireland A."/>
            <person name="Larimer J."/>
            <person name="McCowan C."/>
            <person name="Murphy C."/>
            <person name="Pearson M."/>
            <person name="Poon T.W."/>
            <person name="Priest M."/>
            <person name="Roberts A."/>
            <person name="Saif S."/>
            <person name="Shea T."/>
            <person name="Sisk P."/>
            <person name="Sykes S."/>
            <person name="Wortman J."/>
            <person name="Nusbaum C."/>
            <person name="Birren B."/>
        </authorList>
    </citation>
    <scope>NUCLEOTIDE SEQUENCE [LARGE SCALE GENOMIC DNA]</scope>
    <source>
        <strain evidence="4">B84634 / Timone 84634 / DSM 17679 / JCM 13223</strain>
    </source>
</reference>
<keyword evidence="2" id="KW-0732">Signal</keyword>
<dbReference type="AlphaFoldDB" id="U6RFA2"/>
<protein>
    <recommendedName>
        <fullName evidence="5">DUF4988 domain-containing protein</fullName>
    </recommendedName>
</protein>
<feature type="signal peptide" evidence="2">
    <location>
        <begin position="1"/>
        <end position="23"/>
    </location>
</feature>
<dbReference type="GeneID" id="60061355"/>
<keyword evidence="1" id="KW-0175">Coiled coil</keyword>
<dbReference type="HOGENOM" id="CLU_017485_0_0_10"/>
<dbReference type="Proteomes" id="UP000017831">
    <property type="component" value="Unassembled WGS sequence"/>
</dbReference>
<evidence type="ECO:0000256" key="1">
    <source>
        <dbReference type="SAM" id="Coils"/>
    </source>
</evidence>
<evidence type="ECO:0008006" key="5">
    <source>
        <dbReference type="Google" id="ProtNLM"/>
    </source>
</evidence>
<feature type="coiled-coil region" evidence="1">
    <location>
        <begin position="25"/>
        <end position="52"/>
    </location>
</feature>
<feature type="chain" id="PRO_5004679344" description="DUF4988 domain-containing protein" evidence="2">
    <location>
        <begin position="24"/>
        <end position="837"/>
    </location>
</feature>
<dbReference type="PROSITE" id="PS51257">
    <property type="entry name" value="PROKAR_LIPOPROTEIN"/>
    <property type="match status" value="1"/>
</dbReference>